<dbReference type="EMBL" id="WIGN01000068">
    <property type="protein sequence ID" value="KAF6811997.1"/>
    <property type="molecule type" value="Genomic_DNA"/>
</dbReference>
<evidence type="ECO:0000256" key="1">
    <source>
        <dbReference type="SAM" id="MobiDB-lite"/>
    </source>
</evidence>
<dbReference type="AlphaFoldDB" id="A0A8H6MWW7"/>
<name>A0A8H6MWW7_9PEZI</name>
<gene>
    <name evidence="2" type="ORF">CSOJ01_05435</name>
</gene>
<sequence>MLTVSSPAIMAHRPKAGKASPSPGIPARRINGISPRHQQPGITDRLHPRRRPSIHKMPPRRRIASAKPSFAF</sequence>
<feature type="region of interest" description="Disordered" evidence="1">
    <location>
        <begin position="1"/>
        <end position="72"/>
    </location>
</feature>
<proteinExistence type="predicted"/>
<keyword evidence="3" id="KW-1185">Reference proteome</keyword>
<reference evidence="2 3" key="1">
    <citation type="journal article" date="2020" name="Phytopathology">
        <title>Genome Sequence Resources of Colletotrichum truncatum, C. plurivorum, C. musicola, and C. sojae: Four Species Pathogenic to Soybean (Glycine max).</title>
        <authorList>
            <person name="Rogerio F."/>
            <person name="Boufleur T.R."/>
            <person name="Ciampi-Guillardi M."/>
            <person name="Sukno S.A."/>
            <person name="Thon M.R."/>
            <person name="Massola Junior N.S."/>
            <person name="Baroncelli R."/>
        </authorList>
    </citation>
    <scope>NUCLEOTIDE SEQUENCE [LARGE SCALE GENOMIC DNA]</scope>
    <source>
        <strain evidence="2 3">LFN0009</strain>
    </source>
</reference>
<evidence type="ECO:0000313" key="3">
    <source>
        <dbReference type="Proteomes" id="UP000652219"/>
    </source>
</evidence>
<accession>A0A8H6MWW7</accession>
<protein>
    <submittedName>
        <fullName evidence="2">Uncharacterized protein</fullName>
    </submittedName>
</protein>
<dbReference type="Proteomes" id="UP000652219">
    <property type="component" value="Unassembled WGS sequence"/>
</dbReference>
<evidence type="ECO:0000313" key="2">
    <source>
        <dbReference type="EMBL" id="KAF6811997.1"/>
    </source>
</evidence>
<comment type="caution">
    <text evidence="2">The sequence shown here is derived from an EMBL/GenBank/DDBJ whole genome shotgun (WGS) entry which is preliminary data.</text>
</comment>
<feature type="compositionally biased region" description="Basic residues" evidence="1">
    <location>
        <begin position="47"/>
        <end position="64"/>
    </location>
</feature>
<organism evidence="2 3">
    <name type="scientific">Colletotrichum sojae</name>
    <dbReference type="NCBI Taxonomy" id="2175907"/>
    <lineage>
        <taxon>Eukaryota</taxon>
        <taxon>Fungi</taxon>
        <taxon>Dikarya</taxon>
        <taxon>Ascomycota</taxon>
        <taxon>Pezizomycotina</taxon>
        <taxon>Sordariomycetes</taxon>
        <taxon>Hypocreomycetidae</taxon>
        <taxon>Glomerellales</taxon>
        <taxon>Glomerellaceae</taxon>
        <taxon>Colletotrichum</taxon>
        <taxon>Colletotrichum orchidearum species complex</taxon>
    </lineage>
</organism>